<dbReference type="InterPro" id="IPR002397">
    <property type="entry name" value="Cyt_P450_B"/>
</dbReference>
<gene>
    <name evidence="3" type="ORF">GR702_21790</name>
</gene>
<dbReference type="GO" id="GO:0005506">
    <property type="term" value="F:iron ion binding"/>
    <property type="evidence" value="ECO:0007669"/>
    <property type="project" value="InterPro"/>
</dbReference>
<keyword evidence="2" id="KW-0503">Monooxygenase</keyword>
<evidence type="ECO:0000256" key="1">
    <source>
        <dbReference type="ARBA" id="ARBA00010617"/>
    </source>
</evidence>
<comment type="caution">
    <text evidence="3">The sequence shown here is derived from an EMBL/GenBank/DDBJ whole genome shotgun (WGS) entry which is preliminary data.</text>
</comment>
<evidence type="ECO:0000313" key="4">
    <source>
        <dbReference type="Proteomes" id="UP000465810"/>
    </source>
</evidence>
<dbReference type="GO" id="GO:0020037">
    <property type="term" value="F:heme binding"/>
    <property type="evidence" value="ECO:0007669"/>
    <property type="project" value="InterPro"/>
</dbReference>
<comment type="similarity">
    <text evidence="1 2">Belongs to the cytochrome P450 family.</text>
</comment>
<name>A0A7X4GLC5_9SPHN</name>
<dbReference type="SUPFAM" id="SSF48264">
    <property type="entry name" value="Cytochrome P450"/>
    <property type="match status" value="1"/>
</dbReference>
<dbReference type="PANTHER" id="PTHR46696:SF6">
    <property type="entry name" value="P450, PUTATIVE (EUROFUNG)-RELATED"/>
    <property type="match status" value="1"/>
</dbReference>
<dbReference type="Proteomes" id="UP000465810">
    <property type="component" value="Unassembled WGS sequence"/>
</dbReference>
<dbReference type="GO" id="GO:0004497">
    <property type="term" value="F:monooxygenase activity"/>
    <property type="evidence" value="ECO:0007669"/>
    <property type="project" value="UniProtKB-KW"/>
</dbReference>
<keyword evidence="2" id="KW-0408">Iron</keyword>
<keyword evidence="2" id="KW-0560">Oxidoreductase</keyword>
<dbReference type="AlphaFoldDB" id="A0A7X4GLC5"/>
<dbReference type="InterPro" id="IPR017972">
    <property type="entry name" value="Cyt_P450_CS"/>
</dbReference>
<evidence type="ECO:0000256" key="2">
    <source>
        <dbReference type="RuleBase" id="RU000461"/>
    </source>
</evidence>
<dbReference type="Gene3D" id="1.10.630.10">
    <property type="entry name" value="Cytochrome P450"/>
    <property type="match status" value="1"/>
</dbReference>
<keyword evidence="4" id="KW-1185">Reference proteome</keyword>
<reference evidence="3 4" key="1">
    <citation type="submission" date="2019-12" db="EMBL/GenBank/DDBJ databases">
        <authorList>
            <person name="Feng G."/>
            <person name="Zhu H."/>
        </authorList>
    </citation>
    <scope>NUCLEOTIDE SEQUENCE [LARGE SCALE GENOMIC DNA]</scope>
    <source>
        <strain evidence="3 4">FGD1</strain>
    </source>
</reference>
<protein>
    <submittedName>
        <fullName evidence="3">Cytochrome P450</fullName>
    </submittedName>
</protein>
<dbReference type="Pfam" id="PF00067">
    <property type="entry name" value="p450"/>
    <property type="match status" value="1"/>
</dbReference>
<accession>A0A7X4GLC5</accession>
<dbReference type="InterPro" id="IPR001128">
    <property type="entry name" value="Cyt_P450"/>
</dbReference>
<dbReference type="GO" id="GO:0016705">
    <property type="term" value="F:oxidoreductase activity, acting on paired donors, with incorporation or reduction of molecular oxygen"/>
    <property type="evidence" value="ECO:0007669"/>
    <property type="project" value="InterPro"/>
</dbReference>
<keyword evidence="2" id="KW-0479">Metal-binding</keyword>
<organism evidence="3 4">
    <name type="scientific">Novosphingobium silvae</name>
    <dbReference type="NCBI Taxonomy" id="2692619"/>
    <lineage>
        <taxon>Bacteria</taxon>
        <taxon>Pseudomonadati</taxon>
        <taxon>Pseudomonadota</taxon>
        <taxon>Alphaproteobacteria</taxon>
        <taxon>Sphingomonadales</taxon>
        <taxon>Sphingomonadaceae</taxon>
        <taxon>Novosphingobium</taxon>
    </lineage>
</organism>
<evidence type="ECO:0000313" key="3">
    <source>
        <dbReference type="EMBL" id="MYM00371.1"/>
    </source>
</evidence>
<dbReference type="InterPro" id="IPR036396">
    <property type="entry name" value="Cyt_P450_sf"/>
</dbReference>
<proteinExistence type="inferred from homology"/>
<dbReference type="EMBL" id="WVTD01000048">
    <property type="protein sequence ID" value="MYM00371.1"/>
    <property type="molecule type" value="Genomic_DNA"/>
</dbReference>
<keyword evidence="2" id="KW-0349">Heme</keyword>
<dbReference type="RefSeq" id="WP_160987602.1">
    <property type="nucleotide sequence ID" value="NZ_WVTD01000048.1"/>
</dbReference>
<dbReference type="PANTHER" id="PTHR46696">
    <property type="entry name" value="P450, PUTATIVE (EUROFUNG)-RELATED"/>
    <property type="match status" value="1"/>
</dbReference>
<dbReference type="PROSITE" id="PS00086">
    <property type="entry name" value="CYTOCHROME_P450"/>
    <property type="match status" value="1"/>
</dbReference>
<dbReference type="PRINTS" id="PR00359">
    <property type="entry name" value="BP450"/>
</dbReference>
<sequence length="398" mass="45180">MRHVDPESDSALRHHEDFHKRLREEGQVAHVEQQDYYLVGGYEAVKDVMVDHDRFTKSYGNQLAPMEPRYALNQDPPHFSAFRSLYTRYMSPVGVKRWTNDCQEIADRLIDGFEDLGSGDLQPLFAKPLPAEVTAIALGLPRGQVERYRTWTDAFLSNMIADPAKQARIIGELYNFFDEQFETRRRVLAAAGIDVPKPEHVGTVLSDDLISVLMATPYQGRYLTNDELRRTVRGFFIGGVDTTGALILNVLARLLEVQDRWEQVRADQSLIEKAIDETLRIDPPTIGMFRGTTCPVVMGSETIPEGSRVLYSILSANRDPAHFADPDTFRMDRKDRSPALSFGSGAHFCPGAWTARLEAKVALQRLMNRLPRLRRTGELKYFKTSNFRIVSSFPAAWN</sequence>